<evidence type="ECO:0000313" key="8">
    <source>
        <dbReference type="Proteomes" id="UP000886674"/>
    </source>
</evidence>
<dbReference type="InterPro" id="IPR007485">
    <property type="entry name" value="LPS_assembly_LptE"/>
</dbReference>
<dbReference type="GO" id="GO:0001530">
    <property type="term" value="F:lipopolysaccharide binding"/>
    <property type="evidence" value="ECO:0007669"/>
    <property type="project" value="TreeGrafter"/>
</dbReference>
<dbReference type="HAMAP" id="MF_01186">
    <property type="entry name" value="LPS_assembly_LptE"/>
    <property type="match status" value="1"/>
</dbReference>
<accession>A0A9E4TVL6</accession>
<evidence type="ECO:0000256" key="2">
    <source>
        <dbReference type="ARBA" id="ARBA00023136"/>
    </source>
</evidence>
<evidence type="ECO:0000313" key="7">
    <source>
        <dbReference type="EMBL" id="MCG7979963.1"/>
    </source>
</evidence>
<dbReference type="GO" id="GO:0009279">
    <property type="term" value="C:cell outer membrane"/>
    <property type="evidence" value="ECO:0007669"/>
    <property type="project" value="UniProtKB-UniRule"/>
</dbReference>
<name>A0A9E4TVL6_9GAMM</name>
<sequence length="169" mass="18585">MPNSSVHIRHQLLWSVLISVLFAGCGFHLKGYGQLSPALNGLYISGFEKRESLAAVLYDNLQGRGAVMAGDEASAKLNIEVVEERFTSRVLSVDAGGKALDKELHLSAVIRARVPGSGEPGVEQQLDLLRQLSFSGDDELGQRSETSLMKYDMRNEMAEQIIRRLEAIK</sequence>
<gene>
    <name evidence="6 7" type="primary">lptE</name>
    <name evidence="7" type="ORF">JAY77_17685</name>
</gene>
<dbReference type="Pfam" id="PF04390">
    <property type="entry name" value="LptE"/>
    <property type="match status" value="1"/>
</dbReference>
<evidence type="ECO:0000256" key="6">
    <source>
        <dbReference type="HAMAP-Rule" id="MF_01186"/>
    </source>
</evidence>
<dbReference type="AlphaFoldDB" id="A0A9E4TVL6"/>
<comment type="similarity">
    <text evidence="6">Belongs to the LptE lipoprotein family.</text>
</comment>
<organism evidence="7 8">
    <name type="scientific">Candidatus Thiodiazotropha taylori</name>
    <dbReference type="NCBI Taxonomy" id="2792791"/>
    <lineage>
        <taxon>Bacteria</taxon>
        <taxon>Pseudomonadati</taxon>
        <taxon>Pseudomonadota</taxon>
        <taxon>Gammaproteobacteria</taxon>
        <taxon>Chromatiales</taxon>
        <taxon>Sedimenticolaceae</taxon>
        <taxon>Candidatus Thiodiazotropha</taxon>
    </lineage>
</organism>
<proteinExistence type="inferred from homology"/>
<evidence type="ECO:0000256" key="4">
    <source>
        <dbReference type="ARBA" id="ARBA00023237"/>
    </source>
</evidence>
<evidence type="ECO:0000256" key="1">
    <source>
        <dbReference type="ARBA" id="ARBA00022729"/>
    </source>
</evidence>
<keyword evidence="5 7" id="KW-0449">Lipoprotein</keyword>
<dbReference type="Gene3D" id="3.30.160.150">
    <property type="entry name" value="Lipoprotein like domain"/>
    <property type="match status" value="1"/>
</dbReference>
<dbReference type="PANTHER" id="PTHR38098">
    <property type="entry name" value="LPS-ASSEMBLY LIPOPROTEIN LPTE"/>
    <property type="match status" value="1"/>
</dbReference>
<dbReference type="PANTHER" id="PTHR38098:SF1">
    <property type="entry name" value="LPS-ASSEMBLY LIPOPROTEIN LPTE"/>
    <property type="match status" value="1"/>
</dbReference>
<protein>
    <recommendedName>
        <fullName evidence="6">LPS-assembly lipoprotein LptE</fullName>
    </recommendedName>
</protein>
<keyword evidence="4 6" id="KW-0998">Cell outer membrane</keyword>
<comment type="function">
    <text evidence="6">Together with LptD, is involved in the assembly of lipopolysaccharide (LPS) at the surface of the outer membrane. Required for the proper assembly of LptD. Binds LPS and may serve as the LPS recognition site at the outer membrane.</text>
</comment>
<keyword evidence="3" id="KW-0564">Palmitate</keyword>
<dbReference type="GO" id="GO:1990351">
    <property type="term" value="C:transporter complex"/>
    <property type="evidence" value="ECO:0007669"/>
    <property type="project" value="TreeGrafter"/>
</dbReference>
<dbReference type="Proteomes" id="UP000886674">
    <property type="component" value="Unassembled WGS sequence"/>
</dbReference>
<dbReference type="GO" id="GO:0015920">
    <property type="term" value="P:lipopolysaccharide transport"/>
    <property type="evidence" value="ECO:0007669"/>
    <property type="project" value="TreeGrafter"/>
</dbReference>
<keyword evidence="1" id="KW-0732">Signal</keyword>
<comment type="subunit">
    <text evidence="6">Component of the lipopolysaccharide transport and assembly complex. Interacts with LptD.</text>
</comment>
<dbReference type="EMBL" id="JAEPCR010000096">
    <property type="protein sequence ID" value="MCG7979963.1"/>
    <property type="molecule type" value="Genomic_DNA"/>
</dbReference>
<evidence type="ECO:0000256" key="5">
    <source>
        <dbReference type="ARBA" id="ARBA00023288"/>
    </source>
</evidence>
<evidence type="ECO:0000256" key="3">
    <source>
        <dbReference type="ARBA" id="ARBA00023139"/>
    </source>
</evidence>
<reference evidence="7" key="1">
    <citation type="journal article" date="2021" name="Proc. Natl. Acad. Sci. U.S.A.">
        <title>Global biogeography of chemosynthetic symbionts reveals both localized and globally distributed symbiont groups. .</title>
        <authorList>
            <person name="Osvatic J.T."/>
            <person name="Wilkins L.G.E."/>
            <person name="Leibrecht L."/>
            <person name="Leray M."/>
            <person name="Zauner S."/>
            <person name="Polzin J."/>
            <person name="Camacho Y."/>
            <person name="Gros O."/>
            <person name="van Gils J.A."/>
            <person name="Eisen J.A."/>
            <person name="Petersen J.M."/>
            <person name="Yuen B."/>
        </authorList>
    </citation>
    <scope>NUCLEOTIDE SEQUENCE</scope>
    <source>
        <strain evidence="7">MAGclacostrist055</strain>
    </source>
</reference>
<keyword evidence="2 6" id="KW-0472">Membrane</keyword>
<comment type="caution">
    <text evidence="7">The sequence shown here is derived from an EMBL/GenBank/DDBJ whole genome shotgun (WGS) entry which is preliminary data.</text>
</comment>
<dbReference type="GO" id="GO:0043165">
    <property type="term" value="P:Gram-negative-bacterium-type cell outer membrane assembly"/>
    <property type="evidence" value="ECO:0007669"/>
    <property type="project" value="UniProtKB-UniRule"/>
</dbReference>